<dbReference type="STRING" id="930991.A0A0D0DKE7"/>
<reference evidence="2" key="2">
    <citation type="submission" date="2015-01" db="EMBL/GenBank/DDBJ databases">
        <title>Evolutionary Origins and Diversification of the Mycorrhizal Mutualists.</title>
        <authorList>
            <consortium name="DOE Joint Genome Institute"/>
            <consortium name="Mycorrhizal Genomics Consortium"/>
            <person name="Kohler A."/>
            <person name="Kuo A."/>
            <person name="Nagy L.G."/>
            <person name="Floudas D."/>
            <person name="Copeland A."/>
            <person name="Barry K.W."/>
            <person name="Cichocki N."/>
            <person name="Veneault-Fourrey C."/>
            <person name="LaButti K."/>
            <person name="Lindquist E.A."/>
            <person name="Lipzen A."/>
            <person name="Lundell T."/>
            <person name="Morin E."/>
            <person name="Murat C."/>
            <person name="Riley R."/>
            <person name="Ohm R."/>
            <person name="Sun H."/>
            <person name="Tunlid A."/>
            <person name="Henrissat B."/>
            <person name="Grigoriev I.V."/>
            <person name="Hibbett D.S."/>
            <person name="Martin F."/>
        </authorList>
    </citation>
    <scope>NUCLEOTIDE SEQUENCE [LARGE SCALE GENOMIC DNA]</scope>
    <source>
        <strain evidence="2">Ve08.2h10</strain>
    </source>
</reference>
<reference evidence="1 2" key="1">
    <citation type="submission" date="2014-04" db="EMBL/GenBank/DDBJ databases">
        <authorList>
            <consortium name="DOE Joint Genome Institute"/>
            <person name="Kuo A."/>
            <person name="Kohler A."/>
            <person name="Jargeat P."/>
            <person name="Nagy L.G."/>
            <person name="Floudas D."/>
            <person name="Copeland A."/>
            <person name="Barry K.W."/>
            <person name="Cichocki N."/>
            <person name="Veneault-Fourrey C."/>
            <person name="LaButti K."/>
            <person name="Lindquist E.A."/>
            <person name="Lipzen A."/>
            <person name="Lundell T."/>
            <person name="Morin E."/>
            <person name="Murat C."/>
            <person name="Sun H."/>
            <person name="Tunlid A."/>
            <person name="Henrissat B."/>
            <person name="Grigoriev I.V."/>
            <person name="Hibbett D.S."/>
            <person name="Martin F."/>
            <person name="Nordberg H.P."/>
            <person name="Cantor M.N."/>
            <person name="Hua S.X."/>
        </authorList>
    </citation>
    <scope>NUCLEOTIDE SEQUENCE [LARGE SCALE GENOMIC DNA]</scope>
    <source>
        <strain evidence="1 2">Ve08.2h10</strain>
    </source>
</reference>
<accession>A0A0D0DKE7</accession>
<dbReference type="InParanoid" id="A0A0D0DKE7"/>
<dbReference type="HOGENOM" id="CLU_3056083_0_0_1"/>
<dbReference type="Proteomes" id="UP000054538">
    <property type="component" value="Unassembled WGS sequence"/>
</dbReference>
<dbReference type="EMBL" id="KN825665">
    <property type="protein sequence ID" value="KIK82184.1"/>
    <property type="molecule type" value="Genomic_DNA"/>
</dbReference>
<dbReference type="OrthoDB" id="2689993at2759"/>
<keyword evidence="2" id="KW-1185">Reference proteome</keyword>
<organism evidence="1 2">
    <name type="scientific">Paxillus rubicundulus Ve08.2h10</name>
    <dbReference type="NCBI Taxonomy" id="930991"/>
    <lineage>
        <taxon>Eukaryota</taxon>
        <taxon>Fungi</taxon>
        <taxon>Dikarya</taxon>
        <taxon>Basidiomycota</taxon>
        <taxon>Agaricomycotina</taxon>
        <taxon>Agaricomycetes</taxon>
        <taxon>Agaricomycetidae</taxon>
        <taxon>Boletales</taxon>
        <taxon>Paxilineae</taxon>
        <taxon>Paxillaceae</taxon>
        <taxon>Paxillus</taxon>
    </lineage>
</organism>
<sequence length="54" mass="6094">KSQTPGEYTDIFDGSMCCTQLKGPDWKLFFSNLPNEKNSPNGKLCIGVNLRVDW</sequence>
<proteinExistence type="predicted"/>
<gene>
    <name evidence="1" type="ORF">PAXRUDRAFT_154336</name>
</gene>
<feature type="non-terminal residue" evidence="1">
    <location>
        <position position="1"/>
    </location>
</feature>
<protein>
    <submittedName>
        <fullName evidence="1">Uncharacterized protein</fullName>
    </submittedName>
</protein>
<dbReference type="AlphaFoldDB" id="A0A0D0DKE7"/>
<evidence type="ECO:0000313" key="1">
    <source>
        <dbReference type="EMBL" id="KIK82184.1"/>
    </source>
</evidence>
<evidence type="ECO:0000313" key="2">
    <source>
        <dbReference type="Proteomes" id="UP000054538"/>
    </source>
</evidence>
<name>A0A0D0DKE7_9AGAM</name>